<proteinExistence type="predicted"/>
<comment type="caution">
    <text evidence="1">The sequence shown here is derived from an EMBL/GenBank/DDBJ whole genome shotgun (WGS) entry which is preliminary data.</text>
</comment>
<sequence length="42" mass="4349">MPEAKSEDAGLGGKPVCPVSVFGVSGNFQTVIPEKIETKTEA</sequence>
<dbReference type="EMBL" id="ACEQ02000004">
    <property type="protein sequence ID" value="EEZ76511.1"/>
    <property type="molecule type" value="Genomic_DNA"/>
</dbReference>
<protein>
    <submittedName>
        <fullName evidence="1">Uncharacterized protein</fullName>
    </submittedName>
</protein>
<gene>
    <name evidence="1" type="ORF">NEILACOT_03425</name>
</gene>
<reference evidence="1 2" key="1">
    <citation type="submission" date="2009-10" db="EMBL/GenBank/DDBJ databases">
        <authorList>
            <person name="Weinstock G."/>
            <person name="Sodergren E."/>
            <person name="Clifton S."/>
            <person name="Fulton L."/>
            <person name="Fulton B."/>
            <person name="Courtney L."/>
            <person name="Fronick C."/>
            <person name="Harrison M."/>
            <person name="Strong C."/>
            <person name="Farmer C."/>
            <person name="Delahaunty K."/>
            <person name="Markovic C."/>
            <person name="Hall O."/>
            <person name="Minx P."/>
            <person name="Tomlinson C."/>
            <person name="Mitreva M."/>
            <person name="Nelson J."/>
            <person name="Hou S."/>
            <person name="Wollam A."/>
            <person name="Pepin K.H."/>
            <person name="Johnson M."/>
            <person name="Bhonagiri V."/>
            <person name="Nash W.E."/>
            <person name="Warren W."/>
            <person name="Chinwalla A."/>
            <person name="Mardis E.R."/>
            <person name="Wilson R.K."/>
        </authorList>
    </citation>
    <scope>NUCLEOTIDE SEQUENCE [LARGE SCALE GENOMIC DNA]</scope>
    <source>
        <strain evidence="1 2">ATCC 23970</strain>
    </source>
</reference>
<evidence type="ECO:0000313" key="1">
    <source>
        <dbReference type="EMBL" id="EEZ76511.1"/>
    </source>
</evidence>
<accession>D0W7C7</accession>
<evidence type="ECO:0000313" key="2">
    <source>
        <dbReference type="Proteomes" id="UP000003843"/>
    </source>
</evidence>
<organism evidence="1 2">
    <name type="scientific">Neisseria lactamica ATCC 23970</name>
    <dbReference type="NCBI Taxonomy" id="546265"/>
    <lineage>
        <taxon>Bacteria</taxon>
        <taxon>Pseudomonadati</taxon>
        <taxon>Pseudomonadota</taxon>
        <taxon>Betaproteobacteria</taxon>
        <taxon>Neisseriales</taxon>
        <taxon>Neisseriaceae</taxon>
        <taxon>Neisseria</taxon>
    </lineage>
</organism>
<dbReference type="Proteomes" id="UP000003843">
    <property type="component" value="Unassembled WGS sequence"/>
</dbReference>
<dbReference type="AlphaFoldDB" id="D0W7C7"/>
<name>D0W7C7_NEILA</name>